<organism evidence="1 2">
    <name type="scientific">Dulcicalothrix desertica PCC 7102</name>
    <dbReference type="NCBI Taxonomy" id="232991"/>
    <lineage>
        <taxon>Bacteria</taxon>
        <taxon>Bacillati</taxon>
        <taxon>Cyanobacteriota</taxon>
        <taxon>Cyanophyceae</taxon>
        <taxon>Nostocales</taxon>
        <taxon>Calotrichaceae</taxon>
        <taxon>Dulcicalothrix</taxon>
    </lineage>
</organism>
<protein>
    <submittedName>
        <fullName evidence="1">Uncharacterized protein</fullName>
    </submittedName>
</protein>
<comment type="caution">
    <text evidence="1">The sequence shown here is derived from an EMBL/GenBank/DDBJ whole genome shotgun (WGS) entry which is preliminary data.</text>
</comment>
<gene>
    <name evidence="1" type="ORF">DSM106972_014790</name>
</gene>
<accession>A0A3S1AQ01</accession>
<dbReference type="AlphaFoldDB" id="A0A3S1AQ01"/>
<dbReference type="RefSeq" id="WP_186538891.1">
    <property type="nucleotide sequence ID" value="NZ_RSCL01000003.1"/>
</dbReference>
<dbReference type="EMBL" id="RSCL01000003">
    <property type="protein sequence ID" value="RUT08311.1"/>
    <property type="molecule type" value="Genomic_DNA"/>
</dbReference>
<proteinExistence type="predicted"/>
<evidence type="ECO:0000313" key="2">
    <source>
        <dbReference type="Proteomes" id="UP000271624"/>
    </source>
</evidence>
<reference evidence="1" key="2">
    <citation type="journal article" date="2019" name="Genome Biol. Evol.">
        <title>Day and night: Metabolic profiles and evolutionary relationships of six axenic non-marine cyanobacteria.</title>
        <authorList>
            <person name="Will S.E."/>
            <person name="Henke P."/>
            <person name="Boedeker C."/>
            <person name="Huang S."/>
            <person name="Brinkmann H."/>
            <person name="Rohde M."/>
            <person name="Jarek M."/>
            <person name="Friedl T."/>
            <person name="Seufert S."/>
            <person name="Schumacher M."/>
            <person name="Overmann J."/>
            <person name="Neumann-Schaal M."/>
            <person name="Petersen J."/>
        </authorList>
    </citation>
    <scope>NUCLEOTIDE SEQUENCE [LARGE SCALE GENOMIC DNA]</scope>
    <source>
        <strain evidence="1">PCC 7102</strain>
    </source>
</reference>
<sequence>MDLIPVNHFNKVHNNSHREIDFSFLNSFLNFSRIHYISADRLGPQDSYFKYTLTSFPNVGAKGEQTVNLLYKKKDDLVHEKLCLGQDAKTLATQTEEWLNQIFDGAKAPI</sequence>
<evidence type="ECO:0000313" key="1">
    <source>
        <dbReference type="EMBL" id="RUT08311.1"/>
    </source>
</evidence>
<keyword evidence="2" id="KW-1185">Reference proteome</keyword>
<reference evidence="1" key="1">
    <citation type="submission" date="2018-12" db="EMBL/GenBank/DDBJ databases">
        <authorList>
            <person name="Will S."/>
            <person name="Neumann-Schaal M."/>
            <person name="Henke P."/>
        </authorList>
    </citation>
    <scope>NUCLEOTIDE SEQUENCE</scope>
    <source>
        <strain evidence="1">PCC 7102</strain>
    </source>
</reference>
<dbReference type="Proteomes" id="UP000271624">
    <property type="component" value="Unassembled WGS sequence"/>
</dbReference>
<name>A0A3S1AQ01_9CYAN</name>